<dbReference type="SMART" id="SM00355">
    <property type="entry name" value="ZnF_C2H2"/>
    <property type="match status" value="3"/>
</dbReference>
<feature type="compositionally biased region" description="Polar residues" evidence="4">
    <location>
        <begin position="140"/>
        <end position="156"/>
    </location>
</feature>
<feature type="region of interest" description="Disordered" evidence="4">
    <location>
        <begin position="308"/>
        <end position="355"/>
    </location>
</feature>
<dbReference type="SUPFAM" id="SSF57667">
    <property type="entry name" value="beta-beta-alpha zinc fingers"/>
    <property type="match status" value="2"/>
</dbReference>
<evidence type="ECO:0000256" key="2">
    <source>
        <dbReference type="ARBA" id="ARBA00022771"/>
    </source>
</evidence>
<evidence type="ECO:0000313" key="7">
    <source>
        <dbReference type="RefSeq" id="XP_018549003.1"/>
    </source>
</evidence>
<dbReference type="GeneID" id="108894866"/>
<feature type="region of interest" description="Disordered" evidence="4">
    <location>
        <begin position="26"/>
        <end position="171"/>
    </location>
</feature>
<feature type="compositionally biased region" description="Polar residues" evidence="4">
    <location>
        <begin position="100"/>
        <end position="114"/>
    </location>
</feature>
<reference evidence="7" key="1">
    <citation type="submission" date="2025-08" db="UniProtKB">
        <authorList>
            <consortium name="RefSeq"/>
        </authorList>
    </citation>
    <scope>IDENTIFICATION</scope>
    <source>
        <tissue evidence="7">Brain</tissue>
    </source>
</reference>
<evidence type="ECO:0000256" key="4">
    <source>
        <dbReference type="SAM" id="MobiDB-lite"/>
    </source>
</evidence>
<feature type="compositionally biased region" description="Acidic residues" evidence="4">
    <location>
        <begin position="308"/>
        <end position="332"/>
    </location>
</feature>
<evidence type="ECO:0000256" key="1">
    <source>
        <dbReference type="ARBA" id="ARBA00022723"/>
    </source>
</evidence>
<dbReference type="RefSeq" id="XP_018549003.1">
    <property type="nucleotide sequence ID" value="XM_018693487.2"/>
</dbReference>
<dbReference type="GO" id="GO:0003676">
    <property type="term" value="F:nucleic acid binding"/>
    <property type="evidence" value="ECO:0007669"/>
    <property type="project" value="InterPro"/>
</dbReference>
<feature type="compositionally biased region" description="Basic and acidic residues" evidence="4">
    <location>
        <begin position="405"/>
        <end position="419"/>
    </location>
</feature>
<dbReference type="Proteomes" id="UP000694890">
    <property type="component" value="Unplaced"/>
</dbReference>
<dbReference type="CTD" id="406846"/>
<feature type="compositionally biased region" description="Basic and acidic residues" evidence="4">
    <location>
        <begin position="157"/>
        <end position="169"/>
    </location>
</feature>
<dbReference type="InterPro" id="IPR056345">
    <property type="entry name" value="Znf-C2H2_CIZ1"/>
</dbReference>
<keyword evidence="3" id="KW-0862">Zinc</keyword>
<dbReference type="Pfam" id="PF12171">
    <property type="entry name" value="zf-C2H2_jaz"/>
    <property type="match status" value="1"/>
</dbReference>
<dbReference type="InterPro" id="IPR026811">
    <property type="entry name" value="CIZ1"/>
</dbReference>
<keyword evidence="1" id="KW-0479">Metal-binding</keyword>
<dbReference type="Pfam" id="PF23330">
    <property type="entry name" value="zf-C2H2_14"/>
    <property type="match status" value="1"/>
</dbReference>
<organism evidence="6 7">
    <name type="scientific">Lates calcarifer</name>
    <name type="common">Barramundi</name>
    <name type="synonym">Holocentrus calcarifer</name>
    <dbReference type="NCBI Taxonomy" id="8187"/>
    <lineage>
        <taxon>Eukaryota</taxon>
        <taxon>Metazoa</taxon>
        <taxon>Chordata</taxon>
        <taxon>Craniata</taxon>
        <taxon>Vertebrata</taxon>
        <taxon>Euteleostomi</taxon>
        <taxon>Actinopterygii</taxon>
        <taxon>Neopterygii</taxon>
        <taxon>Teleostei</taxon>
        <taxon>Neoteleostei</taxon>
        <taxon>Acanthomorphata</taxon>
        <taxon>Carangaria</taxon>
        <taxon>Carangaria incertae sedis</taxon>
        <taxon>Centropomidae</taxon>
        <taxon>Lates</taxon>
    </lineage>
</organism>
<dbReference type="InterPro" id="IPR036236">
    <property type="entry name" value="Znf_C2H2_sf"/>
</dbReference>
<feature type="region of interest" description="Disordered" evidence="4">
    <location>
        <begin position="396"/>
        <end position="419"/>
    </location>
</feature>
<dbReference type="KEGG" id="lcf:108894866"/>
<evidence type="ECO:0000259" key="5">
    <source>
        <dbReference type="PROSITE" id="PS00028"/>
    </source>
</evidence>
<protein>
    <submittedName>
        <fullName evidence="7">Cdkn1a interacting zinc finger protein 1b</fullName>
    </submittedName>
</protein>
<dbReference type="PROSITE" id="PS00028">
    <property type="entry name" value="ZINC_FINGER_C2H2_1"/>
    <property type="match status" value="1"/>
</dbReference>
<feature type="domain" description="C2H2-type" evidence="5">
    <location>
        <begin position="261"/>
        <end position="283"/>
    </location>
</feature>
<dbReference type="Gene3D" id="3.30.160.60">
    <property type="entry name" value="Classic Zinc Finger"/>
    <property type="match status" value="1"/>
</dbReference>
<feature type="compositionally biased region" description="Basic and acidic residues" evidence="4">
    <location>
        <begin position="333"/>
        <end position="343"/>
    </location>
</feature>
<dbReference type="InterPro" id="IPR003604">
    <property type="entry name" value="Matrin/U1-like-C_Znf_C2H2"/>
</dbReference>
<dbReference type="PANTHER" id="PTHR15491:SF12">
    <property type="entry name" value="CDKN1A INTERACTING ZINC FINGER PROTEIN 1B ISOFORM X1-RELATED"/>
    <property type="match status" value="1"/>
</dbReference>
<gene>
    <name evidence="7" type="primary">ciz1b</name>
</gene>
<evidence type="ECO:0000313" key="6">
    <source>
        <dbReference type="Proteomes" id="UP000694890"/>
    </source>
</evidence>
<name>A0AAJ7Q7X0_LATCA</name>
<dbReference type="InterPro" id="IPR013087">
    <property type="entry name" value="Znf_C2H2_type"/>
</dbReference>
<dbReference type="PANTHER" id="PTHR15491">
    <property type="match status" value="1"/>
</dbReference>
<dbReference type="GO" id="GO:0008270">
    <property type="term" value="F:zinc ion binding"/>
    <property type="evidence" value="ECO:0007669"/>
    <property type="project" value="UniProtKB-KW"/>
</dbReference>
<sequence>MVKQQRRTDRCFIPAAGNTVAQVRFPVGPIQRRQPPPHQVSGRKWVGSGTGSADGRQHCGSSTTTEEERRGEGGDPGPDGGSGETKRARLDGAEEAAAQVSGSCDQPAAESSSAGDGVLARVPPPDQQGSAELSEDSRTAELQSVGSLKVTIQQSSESREFGQTDRTADRQTGGLHCHVCNLTCRSLQVFHEHMSGAEHVKKLQEITHSICLNTHTLQDRGRQPDARRWCDTCQTHFSGDVIIHRRTKQHKMCKQLCRPFCPVCKRHFRTPRKFVEHMKSPEHKQQVHLQEAQEEELITVDAVGCFEGEEEEEEEEEEEADVANDEEDEDDVGKEAAQEKVSETDSEEYDPHTTYGSSFVVPVSGFLCRLCNKFFHRETTALHTHCRTRTHYLHLQSHRAQRTNSEGRTRREEDTPAPT</sequence>
<dbReference type="SMART" id="SM00451">
    <property type="entry name" value="ZnF_U1"/>
    <property type="match status" value="3"/>
</dbReference>
<dbReference type="AlphaFoldDB" id="A0AAJ7Q7X0"/>
<dbReference type="InterPro" id="IPR022755">
    <property type="entry name" value="Znf_C2H2_jaz"/>
</dbReference>
<keyword evidence="2" id="KW-0863">Zinc-finger</keyword>
<accession>A0AAJ7Q7X0</accession>
<feature type="compositionally biased region" description="Gly residues" evidence="4">
    <location>
        <begin position="74"/>
        <end position="83"/>
    </location>
</feature>
<dbReference type="GO" id="GO:0005634">
    <property type="term" value="C:nucleus"/>
    <property type="evidence" value="ECO:0007669"/>
    <property type="project" value="TreeGrafter"/>
</dbReference>
<proteinExistence type="predicted"/>
<evidence type="ECO:0000256" key="3">
    <source>
        <dbReference type="ARBA" id="ARBA00022833"/>
    </source>
</evidence>